<feature type="region of interest" description="Disordered" evidence="2">
    <location>
        <begin position="315"/>
        <end position="369"/>
    </location>
</feature>
<feature type="compositionally biased region" description="Basic residues" evidence="2">
    <location>
        <begin position="650"/>
        <end position="659"/>
    </location>
</feature>
<evidence type="ECO:0000313" key="4">
    <source>
        <dbReference type="Proteomes" id="UP000324222"/>
    </source>
</evidence>
<dbReference type="AlphaFoldDB" id="A0A5B7D0Z1"/>
<feature type="region of interest" description="Disordered" evidence="2">
    <location>
        <begin position="634"/>
        <end position="670"/>
    </location>
</feature>
<evidence type="ECO:0000256" key="2">
    <source>
        <dbReference type="SAM" id="MobiDB-lite"/>
    </source>
</evidence>
<name>A0A5B7D0Z1_PORTR</name>
<feature type="region of interest" description="Disordered" evidence="2">
    <location>
        <begin position="47"/>
        <end position="73"/>
    </location>
</feature>
<accession>A0A5B7D0Z1</accession>
<protein>
    <submittedName>
        <fullName evidence="3">Uncharacterized protein</fullName>
    </submittedName>
</protein>
<evidence type="ECO:0000313" key="3">
    <source>
        <dbReference type="EMBL" id="MPC15138.1"/>
    </source>
</evidence>
<dbReference type="EMBL" id="VSRR010000404">
    <property type="protein sequence ID" value="MPC15138.1"/>
    <property type="molecule type" value="Genomic_DNA"/>
</dbReference>
<dbReference type="Proteomes" id="UP000324222">
    <property type="component" value="Unassembled WGS sequence"/>
</dbReference>
<evidence type="ECO:0000256" key="1">
    <source>
        <dbReference type="SAM" id="Coils"/>
    </source>
</evidence>
<dbReference type="OrthoDB" id="67688at2759"/>
<organism evidence="3 4">
    <name type="scientific">Portunus trituberculatus</name>
    <name type="common">Swimming crab</name>
    <name type="synonym">Neptunus trituberculatus</name>
    <dbReference type="NCBI Taxonomy" id="210409"/>
    <lineage>
        <taxon>Eukaryota</taxon>
        <taxon>Metazoa</taxon>
        <taxon>Ecdysozoa</taxon>
        <taxon>Arthropoda</taxon>
        <taxon>Crustacea</taxon>
        <taxon>Multicrustacea</taxon>
        <taxon>Malacostraca</taxon>
        <taxon>Eumalacostraca</taxon>
        <taxon>Eucarida</taxon>
        <taxon>Decapoda</taxon>
        <taxon>Pleocyemata</taxon>
        <taxon>Brachyura</taxon>
        <taxon>Eubrachyura</taxon>
        <taxon>Portunoidea</taxon>
        <taxon>Portunidae</taxon>
        <taxon>Portuninae</taxon>
        <taxon>Portunus</taxon>
    </lineage>
</organism>
<proteinExistence type="predicted"/>
<sequence length="738" mass="80107">MTCSQFVFPVRPPQHCTAKDAKGSPNVAGGAQQKSSISGMLSDFTRALGLGGNSPKEEHKGNIATSQHQQQQQVLTSQPQSQAQLISTQATGINSQGQLINSQGQVVGQQQVSAGQAVTQMGNHVVPSVQQSMVGGQLVQNPAVVVSAGQLANQSMPFQQMTPAQQLQLQQMQLQHQAQHLKKMRRQDQAAALQQQLLTQGKVSPTPIRKDATGAVAGLQQLQNLQHQQQQQQLAGKIVGRVANSLPTAALLQQSTIATSDSKPRVLVMPGQNIPTTESPLTSLQRALLRSSTDQLASPEEFSMANVNAQLALLTGTPSTPAGTPRGLRDDSSDTMSETDSQKSLRVRRKLPHLPPDQEAAPLPSHKKNAFGLNAKDRVSMNLDLQVTLFPQSLATNITDKQVMSANLIYTWDYQITLVKQVLPGLPQGKAHPGGSNGAMESQLARQSSLDGTVGTAGRIGGPLGLARPSSSMTNLANISKMPDINLPTRPGSALGIPGHPGTGLRGSSLSGPQLKTGLPASIAQCLPPDLHHLIYTNATPPNLGDNYGSQLPEYMQNLKDQLQEELKSTTTDRRAMLEAELLRLQEERRRALVEKDKERDGRLRRELDRLASSSYSGSLSLKQRMEIQRRLGMASGTSNTTGSANSSPRNHRRKGHRRQMSDPRISSYVSPIKEDRDVEKELERVSCAYTGLSPYPFLFKKRIKHIFPFSFWTFSFSKPIVFICFSPRGVRTVTSLS</sequence>
<feature type="compositionally biased region" description="Low complexity" evidence="2">
    <location>
        <begin position="635"/>
        <end position="648"/>
    </location>
</feature>
<comment type="caution">
    <text evidence="3">The sequence shown here is derived from an EMBL/GenBank/DDBJ whole genome shotgun (WGS) entry which is preliminary data.</text>
</comment>
<feature type="coiled-coil region" evidence="1">
    <location>
        <begin position="560"/>
        <end position="595"/>
    </location>
</feature>
<gene>
    <name evidence="3" type="ORF">E2C01_007922</name>
</gene>
<reference evidence="3 4" key="1">
    <citation type="submission" date="2019-05" db="EMBL/GenBank/DDBJ databases">
        <title>Another draft genome of Portunus trituberculatus and its Hox gene families provides insights of decapod evolution.</title>
        <authorList>
            <person name="Jeong J.-H."/>
            <person name="Song I."/>
            <person name="Kim S."/>
            <person name="Choi T."/>
            <person name="Kim D."/>
            <person name="Ryu S."/>
            <person name="Kim W."/>
        </authorList>
    </citation>
    <scope>NUCLEOTIDE SEQUENCE [LARGE SCALE GENOMIC DNA]</scope>
    <source>
        <tissue evidence="3">Muscle</tissue>
    </source>
</reference>
<keyword evidence="4" id="KW-1185">Reference proteome</keyword>
<keyword evidence="1" id="KW-0175">Coiled coil</keyword>